<evidence type="ECO:0000256" key="1">
    <source>
        <dbReference type="SAM" id="MobiDB-lite"/>
    </source>
</evidence>
<feature type="compositionally biased region" description="Polar residues" evidence="1">
    <location>
        <begin position="111"/>
        <end position="124"/>
    </location>
</feature>
<evidence type="ECO:0000313" key="3">
    <source>
        <dbReference type="Proteomes" id="UP000317650"/>
    </source>
</evidence>
<evidence type="ECO:0000313" key="2">
    <source>
        <dbReference type="EMBL" id="THU62527.1"/>
    </source>
</evidence>
<name>A0A4S8JK64_MUSBA</name>
<reference evidence="2 3" key="1">
    <citation type="journal article" date="2019" name="Nat. Plants">
        <title>Genome sequencing of Musa balbisiana reveals subgenome evolution and function divergence in polyploid bananas.</title>
        <authorList>
            <person name="Yao X."/>
        </authorList>
    </citation>
    <scope>NUCLEOTIDE SEQUENCE [LARGE SCALE GENOMIC DNA]</scope>
    <source>
        <strain evidence="3">cv. DH-PKW</strain>
        <tissue evidence="2">Leaves</tissue>
    </source>
</reference>
<proteinExistence type="predicted"/>
<dbReference type="EMBL" id="PYDT01000004">
    <property type="protein sequence ID" value="THU62527.1"/>
    <property type="molecule type" value="Genomic_DNA"/>
</dbReference>
<feature type="region of interest" description="Disordered" evidence="1">
    <location>
        <begin position="105"/>
        <end position="141"/>
    </location>
</feature>
<organism evidence="2 3">
    <name type="scientific">Musa balbisiana</name>
    <name type="common">Banana</name>
    <dbReference type="NCBI Taxonomy" id="52838"/>
    <lineage>
        <taxon>Eukaryota</taxon>
        <taxon>Viridiplantae</taxon>
        <taxon>Streptophyta</taxon>
        <taxon>Embryophyta</taxon>
        <taxon>Tracheophyta</taxon>
        <taxon>Spermatophyta</taxon>
        <taxon>Magnoliopsida</taxon>
        <taxon>Liliopsida</taxon>
        <taxon>Zingiberales</taxon>
        <taxon>Musaceae</taxon>
        <taxon>Musa</taxon>
    </lineage>
</organism>
<dbReference type="Proteomes" id="UP000317650">
    <property type="component" value="Chromosome 1"/>
</dbReference>
<keyword evidence="3" id="KW-1185">Reference proteome</keyword>
<dbReference type="AlphaFoldDB" id="A0A4S8JK64"/>
<sequence length="141" mass="15696">MPPESPPFLAFPPHLFLSSSSLSLFISLSSSSSSFAPPPTPSIDLHWNSWREVRACSELVSSLVFVPVLFPPLFSQTLAPRSTRRRREARRLKFCHDRRGALFSRRRGGVASSNSTCPTVSPASSRDRASRGIHSPRRFDT</sequence>
<protein>
    <submittedName>
        <fullName evidence="2">Uncharacterized protein</fullName>
    </submittedName>
</protein>
<accession>A0A4S8JK64</accession>
<gene>
    <name evidence="2" type="ORF">C4D60_Mb01t06080</name>
</gene>
<comment type="caution">
    <text evidence="2">The sequence shown here is derived from an EMBL/GenBank/DDBJ whole genome shotgun (WGS) entry which is preliminary data.</text>
</comment>